<dbReference type="Gene3D" id="1.10.287.70">
    <property type="match status" value="1"/>
</dbReference>
<dbReference type="GO" id="GO:0005886">
    <property type="term" value="C:plasma membrane"/>
    <property type="evidence" value="ECO:0007669"/>
    <property type="project" value="TreeGrafter"/>
</dbReference>
<dbReference type="InterPro" id="IPR018490">
    <property type="entry name" value="cNMP-bd_dom_sf"/>
</dbReference>
<name>A0A7S4T1J4_9DINO</name>
<keyword evidence="2 7" id="KW-0812">Transmembrane</keyword>
<sequence length="765" mass="86471">MSTFQAVLLHLGELHRQEVDQARRESEQQIVQLTRENSSLRDRLAGKEEISPGDIHFESIKDNDGEAGPINDLGDWDQAAATRIYEHEETDAALVPFVMRTSSTLERENITSHVPGDFTLKDAWNKSIETTHWGANFDAYMFGKNPWRAISDNFKGVLRRKGDTRHEVAPSSSAIAARSVDDVELDELGEPLVETGCTIYPNSSARLSWDLAGLVLIAYDLIMIPFTLAYEPANFWLLVGMDWITLLFWTGDMIQGFFLGYFEKGLYVSDNRKILRHYMMTWFIPDAVVVGPDWFVSVAALAAKTTSEDGQASEMFKFLKGARAFRVLRLLRLLKLQRIINMLYDMIESEHTFICVNLAKLLLAVLVLNHVIACIWFLIGRACMEGGMRNWITVGDLEHEGISYKYSTSLHWSLTQFTPASMDVSARNVPERCFSILVLFFSVVAFSSIIASITGAMTSLRNMKAEEMKQIWLLRRYLRQREVTSDLGDRIFKYLAHHSAKSSKLVQTNSLKATLNKLSLALQSELTHQLNYPFLIRHPFFQYLDDSMSVVMHRLCHVCLSSQSHAEKEVIFNPGDKASGMLFIKGRNTLLEYTTVDGLRLDPPPRQEDWVTEAVLWTAWRHAGRLQSVSAADLIAVDPTQFVEVMCIHPRSWFYAKRYAAKFVAFLNSLAPCDIIDILRDPEWYTEAVKSCDTYDIDDNGEPASESGRSGNTSGEVGKPVDGGAKEEASQPTGSPAARQRWFQICPWAASSACEPWCSPNPHQR</sequence>
<evidence type="ECO:0000256" key="2">
    <source>
        <dbReference type="ARBA" id="ARBA00022692"/>
    </source>
</evidence>
<dbReference type="PANTHER" id="PTHR10217:SF435">
    <property type="entry name" value="POTASSIUM VOLTAGE-GATED CHANNEL PROTEIN EAG"/>
    <property type="match status" value="1"/>
</dbReference>
<evidence type="ECO:0000313" key="9">
    <source>
        <dbReference type="EMBL" id="CAE4662839.1"/>
    </source>
</evidence>
<dbReference type="Pfam" id="PF00520">
    <property type="entry name" value="Ion_trans"/>
    <property type="match status" value="1"/>
</dbReference>
<dbReference type="SUPFAM" id="SSF51206">
    <property type="entry name" value="cAMP-binding domain-like"/>
    <property type="match status" value="1"/>
</dbReference>
<feature type="transmembrane region" description="Helical" evidence="7">
    <location>
        <begin position="236"/>
        <end position="262"/>
    </location>
</feature>
<dbReference type="Gene3D" id="2.60.120.10">
    <property type="entry name" value="Jelly Rolls"/>
    <property type="match status" value="1"/>
</dbReference>
<protein>
    <recommendedName>
        <fullName evidence="8">Ion transport domain-containing protein</fullName>
    </recommendedName>
</protein>
<dbReference type="GO" id="GO:0005249">
    <property type="term" value="F:voltage-gated potassium channel activity"/>
    <property type="evidence" value="ECO:0007669"/>
    <property type="project" value="TreeGrafter"/>
</dbReference>
<dbReference type="InterPro" id="IPR014710">
    <property type="entry name" value="RmlC-like_jellyroll"/>
</dbReference>
<dbReference type="PANTHER" id="PTHR10217">
    <property type="entry name" value="VOLTAGE AND LIGAND GATED POTASSIUM CHANNEL"/>
    <property type="match status" value="1"/>
</dbReference>
<accession>A0A7S4T1J4</accession>
<reference evidence="9" key="1">
    <citation type="submission" date="2021-01" db="EMBL/GenBank/DDBJ databases">
        <authorList>
            <person name="Corre E."/>
            <person name="Pelletier E."/>
            <person name="Niang G."/>
            <person name="Scheremetjew M."/>
            <person name="Finn R."/>
            <person name="Kale V."/>
            <person name="Holt S."/>
            <person name="Cochrane G."/>
            <person name="Meng A."/>
            <person name="Brown T."/>
            <person name="Cohen L."/>
        </authorList>
    </citation>
    <scope>NUCLEOTIDE SEQUENCE</scope>
    <source>
        <strain evidence="9">CCMP3105</strain>
    </source>
</reference>
<feature type="region of interest" description="Disordered" evidence="6">
    <location>
        <begin position="696"/>
        <end position="738"/>
    </location>
</feature>
<dbReference type="InterPro" id="IPR050818">
    <property type="entry name" value="KCNH_animal-type"/>
</dbReference>
<evidence type="ECO:0000256" key="7">
    <source>
        <dbReference type="SAM" id="Phobius"/>
    </source>
</evidence>
<feature type="domain" description="Ion transport" evidence="8">
    <location>
        <begin position="208"/>
        <end position="460"/>
    </location>
</feature>
<dbReference type="SUPFAM" id="SSF81324">
    <property type="entry name" value="Voltage-gated potassium channels"/>
    <property type="match status" value="1"/>
</dbReference>
<dbReference type="EMBL" id="HBNR01085172">
    <property type="protein sequence ID" value="CAE4662839.1"/>
    <property type="molecule type" value="Transcribed_RNA"/>
</dbReference>
<gene>
    <name evidence="9" type="ORF">AMON00008_LOCUS60964</name>
</gene>
<feature type="transmembrane region" description="Helical" evidence="7">
    <location>
        <begin position="283"/>
        <end position="303"/>
    </location>
</feature>
<feature type="transmembrane region" description="Helical" evidence="7">
    <location>
        <begin position="434"/>
        <end position="460"/>
    </location>
</feature>
<dbReference type="GO" id="GO:0042391">
    <property type="term" value="P:regulation of membrane potential"/>
    <property type="evidence" value="ECO:0007669"/>
    <property type="project" value="TreeGrafter"/>
</dbReference>
<evidence type="ECO:0000256" key="3">
    <source>
        <dbReference type="ARBA" id="ARBA00022989"/>
    </source>
</evidence>
<feature type="transmembrane region" description="Helical" evidence="7">
    <location>
        <begin position="211"/>
        <end position="230"/>
    </location>
</feature>
<feature type="coiled-coil region" evidence="5">
    <location>
        <begin position="16"/>
        <end position="50"/>
    </location>
</feature>
<organism evidence="9">
    <name type="scientific">Alexandrium monilatum</name>
    <dbReference type="NCBI Taxonomy" id="311494"/>
    <lineage>
        <taxon>Eukaryota</taxon>
        <taxon>Sar</taxon>
        <taxon>Alveolata</taxon>
        <taxon>Dinophyceae</taxon>
        <taxon>Gonyaulacales</taxon>
        <taxon>Pyrocystaceae</taxon>
        <taxon>Alexandrium</taxon>
    </lineage>
</organism>
<keyword evidence="5" id="KW-0175">Coiled coil</keyword>
<feature type="transmembrane region" description="Helical" evidence="7">
    <location>
        <begin position="354"/>
        <end position="379"/>
    </location>
</feature>
<evidence type="ECO:0000256" key="6">
    <source>
        <dbReference type="SAM" id="MobiDB-lite"/>
    </source>
</evidence>
<dbReference type="AlphaFoldDB" id="A0A7S4T1J4"/>
<keyword evidence="4 7" id="KW-0472">Membrane</keyword>
<proteinExistence type="predicted"/>
<comment type="subcellular location">
    <subcellularLocation>
        <location evidence="1">Membrane</location>
        <topology evidence="1">Multi-pass membrane protein</topology>
    </subcellularLocation>
</comment>
<evidence type="ECO:0000256" key="1">
    <source>
        <dbReference type="ARBA" id="ARBA00004141"/>
    </source>
</evidence>
<keyword evidence="3 7" id="KW-1133">Transmembrane helix</keyword>
<evidence type="ECO:0000256" key="4">
    <source>
        <dbReference type="ARBA" id="ARBA00023136"/>
    </source>
</evidence>
<dbReference type="InterPro" id="IPR005821">
    <property type="entry name" value="Ion_trans_dom"/>
</dbReference>
<evidence type="ECO:0000256" key="5">
    <source>
        <dbReference type="SAM" id="Coils"/>
    </source>
</evidence>
<evidence type="ECO:0000259" key="8">
    <source>
        <dbReference type="Pfam" id="PF00520"/>
    </source>
</evidence>